<evidence type="ECO:0000256" key="1">
    <source>
        <dbReference type="ARBA" id="ARBA00001946"/>
    </source>
</evidence>
<dbReference type="Gramene" id="PRQ27445">
    <property type="protein sequence ID" value="PRQ27445"/>
    <property type="gene ID" value="RchiOBHm_Chr6g0305391"/>
</dbReference>
<dbReference type="OMA" id="AEYKHEQ"/>
<dbReference type="SUPFAM" id="SSF48239">
    <property type="entry name" value="Terpenoid cyclases/Protein prenyltransferases"/>
    <property type="match status" value="1"/>
</dbReference>
<dbReference type="SFLD" id="SFLDG01019">
    <property type="entry name" value="Terpene_Cyclase_Like_1_C_Termi"/>
    <property type="match status" value="1"/>
</dbReference>
<feature type="domain" description="Terpene synthase N-terminal" evidence="5">
    <location>
        <begin position="38"/>
        <end position="217"/>
    </location>
</feature>
<evidence type="ECO:0000259" key="6">
    <source>
        <dbReference type="Pfam" id="PF03936"/>
    </source>
</evidence>
<evidence type="ECO:0000259" key="5">
    <source>
        <dbReference type="Pfam" id="PF01397"/>
    </source>
</evidence>
<dbReference type="EC" id="4.2.3.119" evidence="7"/>
<dbReference type="STRING" id="74649.A0A2P6PZT6"/>
<organism evidence="7 8">
    <name type="scientific">Rosa chinensis</name>
    <name type="common">China rose</name>
    <dbReference type="NCBI Taxonomy" id="74649"/>
    <lineage>
        <taxon>Eukaryota</taxon>
        <taxon>Viridiplantae</taxon>
        <taxon>Streptophyta</taxon>
        <taxon>Embryophyta</taxon>
        <taxon>Tracheophyta</taxon>
        <taxon>Spermatophyta</taxon>
        <taxon>Magnoliopsida</taxon>
        <taxon>eudicotyledons</taxon>
        <taxon>Gunneridae</taxon>
        <taxon>Pentapetalae</taxon>
        <taxon>rosids</taxon>
        <taxon>fabids</taxon>
        <taxon>Rosales</taxon>
        <taxon>Rosaceae</taxon>
        <taxon>Rosoideae</taxon>
        <taxon>Rosoideae incertae sedis</taxon>
        <taxon>Rosa</taxon>
    </lineage>
</organism>
<dbReference type="FunFam" id="1.50.10.130:FF:000001">
    <property type="entry name" value="Isoprene synthase, chloroplastic"/>
    <property type="match status" value="1"/>
</dbReference>
<dbReference type="CDD" id="cd00684">
    <property type="entry name" value="Terpene_cyclase_plant_C1"/>
    <property type="match status" value="1"/>
</dbReference>
<dbReference type="InterPro" id="IPR034741">
    <property type="entry name" value="Terpene_cyclase-like_1_C"/>
</dbReference>
<sequence length="570" mass="65884">MYGKSTMPVQATPAEAESHINNAKPEVVRRTANFQSSVWGDQFANYAHDIITQAHMQQQVEELKLVVRKEVFTNAADDDFSHQLKLIDAIQRLGVAYHFETEIEQALERIHATYQDIHDDDGGDLYNVALRFRLLRQHGYSVSCDVFNKFKDANGDFKESLVTDVSGMLSFYEASHQMMHGEKLLEEALDFTTTHLKTATTLTSASSLLKAQITEALERPLLKTIERLGARRYMSIYQDEASHNEELLKLAKLDFNFVQCLHKKELSDIMRWYKELDFARRMPFARDRIVELFFWEVGIYFEPQYVFGRNILTKLGEIVTVMDDVYDAFGTFEELVRLTEAIERWDASCMDQLPDYMQPLYQTLLDVFNEVEEELIQQGRSYRLYYAKEIMKNQARLYFAEARWFHEGCTPRMDEYMRVAADSVGNTMIAVVSLVGMGDIITKEAFEWLTNNPKILRASNTIFRLMDDIAGHKFEKERGHVASSIDCYMNEYGVSEQETIDVFNKRIADSWKDINEEFMRPTAVPMAVLNLVLNLTQVVDLLYKRGDAFTHVGKLMKDCIAALFIDPVPL</sequence>
<accession>A0A2P6PZT6</accession>
<dbReference type="GO" id="GO:0000287">
    <property type="term" value="F:magnesium ion binding"/>
    <property type="evidence" value="ECO:0007669"/>
    <property type="project" value="InterPro"/>
</dbReference>
<dbReference type="Gene3D" id="1.50.10.130">
    <property type="entry name" value="Terpene synthase, N-terminal domain"/>
    <property type="match status" value="1"/>
</dbReference>
<comment type="cofactor">
    <cofactor evidence="1">
        <name>Mg(2+)</name>
        <dbReference type="ChEBI" id="CHEBI:18420"/>
    </cofactor>
</comment>
<dbReference type="Pfam" id="PF01397">
    <property type="entry name" value="Terpene_synth"/>
    <property type="match status" value="1"/>
</dbReference>
<dbReference type="OrthoDB" id="1877784at2759"/>
<evidence type="ECO:0000313" key="8">
    <source>
        <dbReference type="Proteomes" id="UP000238479"/>
    </source>
</evidence>
<dbReference type="InterPro" id="IPR044814">
    <property type="entry name" value="Terpene_cyclase_plant_C1"/>
</dbReference>
<dbReference type="Pfam" id="PF03936">
    <property type="entry name" value="Terpene_synth_C"/>
    <property type="match status" value="1"/>
</dbReference>
<dbReference type="InterPro" id="IPR036965">
    <property type="entry name" value="Terpene_synth_N_sf"/>
</dbReference>
<dbReference type="SMR" id="A0A2P6PZT6"/>
<dbReference type="EMBL" id="PDCK01000044">
    <property type="protein sequence ID" value="PRQ27445.1"/>
    <property type="molecule type" value="Genomic_DNA"/>
</dbReference>
<dbReference type="GO" id="GO:0050550">
    <property type="term" value="F:pinene synthase activity"/>
    <property type="evidence" value="ECO:0007669"/>
    <property type="project" value="UniProtKB-EC"/>
</dbReference>
<dbReference type="InterPro" id="IPR008949">
    <property type="entry name" value="Isoprenoid_synthase_dom_sf"/>
</dbReference>
<keyword evidence="3" id="KW-0460">Magnesium</keyword>
<reference evidence="7 8" key="1">
    <citation type="journal article" date="2018" name="Nat. Genet.">
        <title>The Rosa genome provides new insights in the design of modern roses.</title>
        <authorList>
            <person name="Bendahmane M."/>
        </authorList>
    </citation>
    <scope>NUCLEOTIDE SEQUENCE [LARGE SCALE GENOMIC DNA]</scope>
    <source>
        <strain evidence="8">cv. Old Blush</strain>
    </source>
</reference>
<dbReference type="Gene3D" id="1.10.600.10">
    <property type="entry name" value="Farnesyl Diphosphate Synthase"/>
    <property type="match status" value="1"/>
</dbReference>
<dbReference type="SFLD" id="SFLDS00005">
    <property type="entry name" value="Isoprenoid_Synthase_Type_I"/>
    <property type="match status" value="1"/>
</dbReference>
<evidence type="ECO:0000313" key="7">
    <source>
        <dbReference type="EMBL" id="PRQ27445.1"/>
    </source>
</evidence>
<dbReference type="Proteomes" id="UP000238479">
    <property type="component" value="Chromosome 6"/>
</dbReference>
<dbReference type="InterPro" id="IPR005630">
    <property type="entry name" value="Terpene_synthase_metal-bd"/>
</dbReference>
<keyword evidence="2" id="KW-0479">Metal-binding</keyword>
<dbReference type="GO" id="GO:0016102">
    <property type="term" value="P:diterpenoid biosynthetic process"/>
    <property type="evidence" value="ECO:0007669"/>
    <property type="project" value="InterPro"/>
</dbReference>
<dbReference type="FunFam" id="1.10.600.10:FF:000007">
    <property type="entry name" value="Isoprene synthase, chloroplastic"/>
    <property type="match status" value="1"/>
</dbReference>
<feature type="domain" description="Terpene synthase metal-binding" evidence="6">
    <location>
        <begin position="274"/>
        <end position="513"/>
    </location>
</feature>
<evidence type="ECO:0000256" key="4">
    <source>
        <dbReference type="ARBA" id="ARBA00023239"/>
    </source>
</evidence>
<dbReference type="InterPro" id="IPR001906">
    <property type="entry name" value="Terpene_synth_N"/>
</dbReference>
<dbReference type="PANTHER" id="PTHR31225">
    <property type="entry name" value="OS04G0344100 PROTEIN-RELATED"/>
    <property type="match status" value="1"/>
</dbReference>
<gene>
    <name evidence="7" type="ORF">RchiOBHm_Chr6g0305391</name>
</gene>
<dbReference type="InterPro" id="IPR050148">
    <property type="entry name" value="Terpene_synthase-like"/>
</dbReference>
<dbReference type="InterPro" id="IPR008930">
    <property type="entry name" value="Terpenoid_cyclase/PrenylTrfase"/>
</dbReference>
<dbReference type="SUPFAM" id="SSF48576">
    <property type="entry name" value="Terpenoid synthases"/>
    <property type="match status" value="1"/>
</dbReference>
<keyword evidence="4 7" id="KW-0456">Lyase</keyword>
<proteinExistence type="predicted"/>
<keyword evidence="8" id="KW-1185">Reference proteome</keyword>
<evidence type="ECO:0000256" key="2">
    <source>
        <dbReference type="ARBA" id="ARBA00022723"/>
    </source>
</evidence>
<comment type="caution">
    <text evidence="7">The sequence shown here is derived from an EMBL/GenBank/DDBJ whole genome shotgun (WGS) entry which is preliminary data.</text>
</comment>
<protein>
    <submittedName>
        <fullName evidence="7">Putative (-)-alpha-pinene synthase</fullName>
        <ecNumber evidence="7">4.2.3.119</ecNumber>
    </submittedName>
</protein>
<dbReference type="AlphaFoldDB" id="A0A2P6PZT6"/>
<name>A0A2P6PZT6_ROSCH</name>
<dbReference type="PANTHER" id="PTHR31225:SF251">
    <property type="entry name" value="(-)-GERMACRENE D SYNTHASE-LIKE ISOFORM X2"/>
    <property type="match status" value="1"/>
</dbReference>
<evidence type="ECO:0000256" key="3">
    <source>
        <dbReference type="ARBA" id="ARBA00022842"/>
    </source>
</evidence>